<evidence type="ECO:0000313" key="8">
    <source>
        <dbReference type="Proteomes" id="UP001596050"/>
    </source>
</evidence>
<dbReference type="Gene3D" id="2.130.10.10">
    <property type="entry name" value="YVTN repeat-like/Quinoprotein amine dehydrogenase"/>
    <property type="match status" value="1"/>
</dbReference>
<dbReference type="InterPro" id="IPR015943">
    <property type="entry name" value="WD40/YVTN_repeat-like_dom_sf"/>
</dbReference>
<dbReference type="Pfam" id="PF07495">
    <property type="entry name" value="Y_Y_Y"/>
    <property type="match status" value="1"/>
</dbReference>
<keyword evidence="2" id="KW-0418">Kinase</keyword>
<dbReference type="InterPro" id="IPR013783">
    <property type="entry name" value="Ig-like_fold"/>
</dbReference>
<feature type="domain" description="Histidine kinase/HSP90-like ATPase" evidence="6">
    <location>
        <begin position="892"/>
        <end position="985"/>
    </location>
</feature>
<dbReference type="InterPro" id="IPR011123">
    <property type="entry name" value="Y_Y_Y"/>
</dbReference>
<keyword evidence="5" id="KW-0732">Signal</keyword>
<proteinExistence type="predicted"/>
<dbReference type="InterPro" id="IPR050482">
    <property type="entry name" value="Sensor_HK_TwoCompSys"/>
</dbReference>
<reference evidence="8" key="1">
    <citation type="journal article" date="2019" name="Int. J. Syst. Evol. Microbiol.">
        <title>The Global Catalogue of Microorganisms (GCM) 10K type strain sequencing project: providing services to taxonomists for standard genome sequencing and annotation.</title>
        <authorList>
            <consortium name="The Broad Institute Genomics Platform"/>
            <consortium name="The Broad Institute Genome Sequencing Center for Infectious Disease"/>
            <person name="Wu L."/>
            <person name="Ma J."/>
        </authorList>
    </citation>
    <scope>NUCLEOTIDE SEQUENCE [LARGE SCALE GENOMIC DNA]</scope>
    <source>
        <strain evidence="8">KACC 12649</strain>
    </source>
</reference>
<name>A0ABW0L5I2_9BURK</name>
<dbReference type="SUPFAM" id="SSF63829">
    <property type="entry name" value="Calcium-dependent phosphotriesterase"/>
    <property type="match status" value="2"/>
</dbReference>
<evidence type="ECO:0000313" key="7">
    <source>
        <dbReference type="EMBL" id="MFC5460995.1"/>
    </source>
</evidence>
<dbReference type="EMBL" id="JBHSMU010000014">
    <property type="protein sequence ID" value="MFC5460995.1"/>
    <property type="molecule type" value="Genomic_DNA"/>
</dbReference>
<feature type="transmembrane region" description="Helical" evidence="4">
    <location>
        <begin position="749"/>
        <end position="767"/>
    </location>
</feature>
<dbReference type="Gene3D" id="2.60.40.10">
    <property type="entry name" value="Immunoglobulins"/>
    <property type="match status" value="1"/>
</dbReference>
<keyword evidence="4" id="KW-0812">Transmembrane</keyword>
<dbReference type="InterPro" id="IPR011712">
    <property type="entry name" value="Sig_transdc_His_kin_sub3_dim/P"/>
</dbReference>
<dbReference type="Gene3D" id="1.20.5.1930">
    <property type="match status" value="1"/>
</dbReference>
<dbReference type="InterPro" id="IPR003594">
    <property type="entry name" value="HATPase_dom"/>
</dbReference>
<dbReference type="Gene3D" id="3.30.565.10">
    <property type="entry name" value="Histidine kinase-like ATPase, C-terminal domain"/>
    <property type="match status" value="1"/>
</dbReference>
<evidence type="ECO:0000259" key="6">
    <source>
        <dbReference type="SMART" id="SM00387"/>
    </source>
</evidence>
<keyword evidence="3" id="KW-0902">Two-component regulatory system</keyword>
<accession>A0ABW0L5I2</accession>
<evidence type="ECO:0000256" key="5">
    <source>
        <dbReference type="SAM" id="SignalP"/>
    </source>
</evidence>
<gene>
    <name evidence="7" type="ORF">ACFPN5_14380</name>
</gene>
<keyword evidence="4" id="KW-0472">Membrane</keyword>
<dbReference type="InterPro" id="IPR036890">
    <property type="entry name" value="HATPase_C_sf"/>
</dbReference>
<organism evidence="7 8">
    <name type="scientific">Massilia niabensis</name>
    <dbReference type="NCBI Taxonomy" id="544910"/>
    <lineage>
        <taxon>Bacteria</taxon>
        <taxon>Pseudomonadati</taxon>
        <taxon>Pseudomonadota</taxon>
        <taxon>Betaproteobacteria</taxon>
        <taxon>Burkholderiales</taxon>
        <taxon>Oxalobacteraceae</taxon>
        <taxon>Telluria group</taxon>
        <taxon>Massilia</taxon>
    </lineage>
</organism>
<feature type="signal peptide" evidence="5">
    <location>
        <begin position="1"/>
        <end position="28"/>
    </location>
</feature>
<dbReference type="CDD" id="cd16917">
    <property type="entry name" value="HATPase_UhpB-NarQ-NarX-like"/>
    <property type="match status" value="1"/>
</dbReference>
<dbReference type="Pfam" id="PF02518">
    <property type="entry name" value="HATPase_c"/>
    <property type="match status" value="1"/>
</dbReference>
<keyword evidence="1" id="KW-0808">Transferase</keyword>
<dbReference type="SMART" id="SM00387">
    <property type="entry name" value="HATPase_c"/>
    <property type="match status" value="1"/>
</dbReference>
<sequence length="997" mass="110292">MRTCSSSLISRVLLLLLVYLSTLPAAHALDPTIPLGGYRHERWSQVDGAPGLIDAIAQTEDGWLWMASRRAGLYRFDGVRFIRYTSADGSRLQNTGISALQSGRNNSLWIGHGIGGLSVLRGGRLHHILTPDKTDSVFAITHANNNSTWIATGRGLFEVRDDKATRVDKARGYGGARSEYVMADSQGRVWAADGINLYVLESGSTVFRRVRQVSVNPMMIEAPDGSVWLVLGKRFERLTPATTGRSPRQSRRGNMYQSAFDADGNVWTGNCPVGLCVVRSDTWKESASFDLMSSKERLDQPWQMTSLRVLSVFVDREHNVWVGTAGGIERLRDQPVHMIEELIDRGAALALPHPDGRIVVLERWRLNGTVGLSDMVDGKLVPSDNPLHVQVMARAPDGSLVLAGSRGIERQYAGSAKKIPFPPINLPAGQIPTFRTIAAGNDELWLRISQHGTWRFHQDKWVQFKEMIRPAIAVGGSGEMYVNSGNELSVFEGDHIRKISTENPDIGHVEYIHAVGEVLVSGTRGNGVIRNNRLELIRIPAFKGPAVISGIARGQDGQYWLNSSQGLLQVSEDNWKRTMRNPELPLKGELFDALDGYTGEGEAILLADTAFVAGDGKLWLAGERGLAWLDPGKLQPNKVTANVEILRLSSGGKSYLPGALIKLGNGSQDVEIDYSSPSLRIPQRVQFRYRMVGVDEQWVDAGARRTAFYQSLAPGNYTFEVVALNENGLPSPQVSSLRLQITPYMTQTWWFYAFCAAVLVLILLLMYRMRMRHLAARLEERFEIRSKERESIARALHDTFLQSLQGLFFSMQAVMTRLPPGSPARVEFDTLLERARRVLAEGRDEVKGLRSEFGSDEDFWEALQRDIALIIPDSSERVQITGPKGIDSLHTQIHHDVYAVVREAAVNALRHTQSMVVIHASPDPKAFVVSVTDRGPGLGPYKAGKHSHYGLQGMREHAAQIGGRLDIEDIEGGGTRVTLCIAAKLAYVDPDKNLRAG</sequence>
<dbReference type="PANTHER" id="PTHR24421">
    <property type="entry name" value="NITRATE/NITRITE SENSOR PROTEIN NARX-RELATED"/>
    <property type="match status" value="1"/>
</dbReference>
<evidence type="ECO:0000256" key="1">
    <source>
        <dbReference type="ARBA" id="ARBA00022679"/>
    </source>
</evidence>
<evidence type="ECO:0000256" key="3">
    <source>
        <dbReference type="ARBA" id="ARBA00023012"/>
    </source>
</evidence>
<protein>
    <submittedName>
        <fullName evidence="7">Triple tyrosine motif-containing protein</fullName>
    </submittedName>
</protein>
<dbReference type="Proteomes" id="UP001596050">
    <property type="component" value="Unassembled WGS sequence"/>
</dbReference>
<keyword evidence="8" id="KW-1185">Reference proteome</keyword>
<dbReference type="Pfam" id="PF07730">
    <property type="entry name" value="HisKA_3"/>
    <property type="match status" value="1"/>
</dbReference>
<keyword evidence="4" id="KW-1133">Transmembrane helix</keyword>
<evidence type="ECO:0000256" key="4">
    <source>
        <dbReference type="SAM" id="Phobius"/>
    </source>
</evidence>
<feature type="chain" id="PRO_5046085606" evidence="5">
    <location>
        <begin position="29"/>
        <end position="997"/>
    </location>
</feature>
<evidence type="ECO:0000256" key="2">
    <source>
        <dbReference type="ARBA" id="ARBA00022777"/>
    </source>
</evidence>
<dbReference type="RefSeq" id="WP_379784405.1">
    <property type="nucleotide sequence ID" value="NZ_JBHSMU010000014.1"/>
</dbReference>
<comment type="caution">
    <text evidence="7">The sequence shown here is derived from an EMBL/GenBank/DDBJ whole genome shotgun (WGS) entry which is preliminary data.</text>
</comment>
<dbReference type="PANTHER" id="PTHR24421:SF62">
    <property type="entry name" value="SENSORY TRANSDUCTION HISTIDINE KINASE"/>
    <property type="match status" value="1"/>
</dbReference>
<dbReference type="SUPFAM" id="SSF55874">
    <property type="entry name" value="ATPase domain of HSP90 chaperone/DNA topoisomerase II/histidine kinase"/>
    <property type="match status" value="1"/>
</dbReference>